<dbReference type="RefSeq" id="WP_011814470.1">
    <property type="nucleotide sequence ID" value="NC_008789.1"/>
</dbReference>
<organism evidence="4 5">
    <name type="scientific">Halorhodospira halophila (strain DSM 244 / SL1)</name>
    <name type="common">Ectothiorhodospira halophila (strain DSM 244 / SL1)</name>
    <dbReference type="NCBI Taxonomy" id="349124"/>
    <lineage>
        <taxon>Bacteria</taxon>
        <taxon>Pseudomonadati</taxon>
        <taxon>Pseudomonadota</taxon>
        <taxon>Gammaproteobacteria</taxon>
        <taxon>Chromatiales</taxon>
        <taxon>Ectothiorhodospiraceae</taxon>
        <taxon>Halorhodospira</taxon>
    </lineage>
</organism>
<dbReference type="OrthoDB" id="9805070at2"/>
<feature type="domain" description="Peptidase family M23 N-terminal" evidence="3">
    <location>
        <begin position="38"/>
        <end position="101"/>
    </location>
</feature>
<protein>
    <submittedName>
        <fullName evidence="4">Peptidase M23B</fullName>
    </submittedName>
</protein>
<dbReference type="InterPro" id="IPR016047">
    <property type="entry name" value="M23ase_b-sheet_dom"/>
</dbReference>
<dbReference type="PANTHER" id="PTHR21666">
    <property type="entry name" value="PEPTIDASE-RELATED"/>
    <property type="match status" value="1"/>
</dbReference>
<reference evidence="4 5" key="2">
    <citation type="journal article" date="2013" name="Stand. Genomic Sci.">
        <title>Complete genome sequence of Halorhodospira halophila SL1.</title>
        <authorList>
            <person name="Challacombe J.F."/>
            <person name="Majid S."/>
            <person name="Deole R."/>
            <person name="Brettin T.S."/>
            <person name="Bruce D."/>
            <person name="Delano S.F."/>
            <person name="Detter J.C."/>
            <person name="Gleasner C.D."/>
            <person name="Han C.S."/>
            <person name="Misra M."/>
            <person name="Reitenga K.G."/>
            <person name="Mikhailova N."/>
            <person name="Woyke T."/>
            <person name="Pitluck S."/>
            <person name="Nolan M."/>
            <person name="Land M.L."/>
            <person name="Saunders E."/>
            <person name="Tapia R."/>
            <person name="Lapidus A."/>
            <person name="Ivanova N."/>
            <person name="Hoff W.D."/>
        </authorList>
    </citation>
    <scope>NUCLEOTIDE SEQUENCE [LARGE SCALE GENOMIC DNA]</scope>
    <source>
        <strain evidence="5">DSM 244 / SL1</strain>
    </source>
</reference>
<dbReference type="Gene3D" id="2.60.40.1590">
    <property type="entry name" value="Peptidoglycan hydrolase domains"/>
    <property type="match status" value="1"/>
</dbReference>
<dbReference type="MEROPS" id="M23.014"/>
<dbReference type="InterPro" id="IPR011055">
    <property type="entry name" value="Dup_hybrid_motif"/>
</dbReference>
<proteinExistence type="predicted"/>
<keyword evidence="5" id="KW-1185">Reference proteome</keyword>
<accession>A1WXN6</accession>
<dbReference type="SUPFAM" id="SSF51261">
    <property type="entry name" value="Duplicated hybrid motif"/>
    <property type="match status" value="1"/>
</dbReference>
<name>A1WXN6_HALHL</name>
<evidence type="ECO:0000259" key="3">
    <source>
        <dbReference type="Pfam" id="PF18421"/>
    </source>
</evidence>
<dbReference type="KEGG" id="hha:Hhal_1684"/>
<dbReference type="Pfam" id="PF18421">
    <property type="entry name" value="Peptidase_M23_N"/>
    <property type="match status" value="1"/>
</dbReference>
<dbReference type="GO" id="GO:0004222">
    <property type="term" value="F:metalloendopeptidase activity"/>
    <property type="evidence" value="ECO:0007669"/>
    <property type="project" value="TreeGrafter"/>
</dbReference>
<feature type="domain" description="M23ase beta-sheet core" evidence="2">
    <location>
        <begin position="179"/>
        <end position="273"/>
    </location>
</feature>
<reference evidence="5" key="1">
    <citation type="submission" date="2006-12" db="EMBL/GenBank/DDBJ databases">
        <title>Complete sequence of Halorhodospira halophila SL1.</title>
        <authorList>
            <consortium name="US DOE Joint Genome Institute"/>
            <person name="Copeland A."/>
            <person name="Lucas S."/>
            <person name="Lapidus A."/>
            <person name="Barry K."/>
            <person name="Detter J.C."/>
            <person name="Glavina del Rio T."/>
            <person name="Hammon N."/>
            <person name="Israni S."/>
            <person name="Dalin E."/>
            <person name="Tice H."/>
            <person name="Pitluck S."/>
            <person name="Saunders E."/>
            <person name="Brettin T."/>
            <person name="Bruce D."/>
            <person name="Han C."/>
            <person name="Tapia R."/>
            <person name="Schmutz J."/>
            <person name="Larimer F."/>
            <person name="Land M."/>
            <person name="Hauser L."/>
            <person name="Kyrpides N."/>
            <person name="Mikhailova N."/>
            <person name="Hoff W."/>
            <person name="Richardson P."/>
        </authorList>
    </citation>
    <scope>NUCLEOTIDE SEQUENCE [LARGE SCALE GENOMIC DNA]</scope>
    <source>
        <strain evidence="5">DSM 244 / SL1</strain>
    </source>
</reference>
<dbReference type="InterPro" id="IPR050570">
    <property type="entry name" value="Cell_wall_metabolism_enzyme"/>
</dbReference>
<dbReference type="Pfam" id="PF01551">
    <property type="entry name" value="Peptidase_M23"/>
    <property type="match status" value="1"/>
</dbReference>
<evidence type="ECO:0000313" key="4">
    <source>
        <dbReference type="EMBL" id="ABM62448.1"/>
    </source>
</evidence>
<evidence type="ECO:0000313" key="5">
    <source>
        <dbReference type="Proteomes" id="UP000000647"/>
    </source>
</evidence>
<keyword evidence="1" id="KW-0732">Signal</keyword>
<dbReference type="CDD" id="cd12797">
    <property type="entry name" value="M23_peptidase"/>
    <property type="match status" value="1"/>
</dbReference>
<dbReference type="EMBL" id="CP000544">
    <property type="protein sequence ID" value="ABM62448.1"/>
    <property type="molecule type" value="Genomic_DNA"/>
</dbReference>
<dbReference type="HOGENOM" id="CLU_029425_5_4_6"/>
<dbReference type="AlphaFoldDB" id="A1WXN6"/>
<gene>
    <name evidence="4" type="ordered locus">Hhal_1684</name>
</gene>
<dbReference type="STRING" id="349124.Hhal_1684"/>
<evidence type="ECO:0000259" key="2">
    <source>
        <dbReference type="Pfam" id="PF01551"/>
    </source>
</evidence>
<dbReference type="InterPro" id="IPR040487">
    <property type="entry name" value="Peptidase_M23_N"/>
</dbReference>
<sequence length="277" mass="30297">MPTEPPCCAPRKALIALATAAGLLLTDPLDAAPLPDWPVPGGVARVALDTDSRPDEVRYDDEPVMVRSTPEGWQALVGIDLDAEPGTHTLKVDGEPLAFEVQPIDYEEQHLTIDDEDMVSPPEETLERIWAEQREIRAAFRSREVDAQPHLRLHTPVAEHRISATFGLQRFLNGEPRNPHNGLDMAAPTGTPIEAAEAGRVVETGDYYFNGKTVFIDHGAGLVTMYCHLDEIDVDTGQWVERGEPIGTVGETGRVTGPHLHLSVILNGNTVDPNLFL</sequence>
<evidence type="ECO:0000256" key="1">
    <source>
        <dbReference type="SAM" id="SignalP"/>
    </source>
</evidence>
<dbReference type="Proteomes" id="UP000000647">
    <property type="component" value="Chromosome"/>
</dbReference>
<feature type="signal peptide" evidence="1">
    <location>
        <begin position="1"/>
        <end position="31"/>
    </location>
</feature>
<dbReference type="eggNOG" id="COG0739">
    <property type="taxonomic scope" value="Bacteria"/>
</dbReference>
<dbReference type="Gene3D" id="2.70.70.10">
    <property type="entry name" value="Glucose Permease (Domain IIA)"/>
    <property type="match status" value="1"/>
</dbReference>
<feature type="chain" id="PRO_5002640895" evidence="1">
    <location>
        <begin position="32"/>
        <end position="277"/>
    </location>
</feature>
<dbReference type="PANTHER" id="PTHR21666:SF285">
    <property type="entry name" value="M23 FAMILY METALLOPEPTIDASE"/>
    <property type="match status" value="1"/>
</dbReference>